<keyword evidence="2" id="KW-1185">Reference proteome</keyword>
<evidence type="ECO:0000313" key="2">
    <source>
        <dbReference type="Proteomes" id="UP000622405"/>
    </source>
</evidence>
<protein>
    <submittedName>
        <fullName evidence="1">Uncharacterized protein</fullName>
    </submittedName>
</protein>
<proteinExistence type="predicted"/>
<gene>
    <name evidence="1" type="ORF">GH811_18265</name>
</gene>
<dbReference type="RefSeq" id="WP_186895578.1">
    <property type="nucleotide sequence ID" value="NZ_WJBE01000031.1"/>
</dbReference>
<organism evidence="1 2">
    <name type="scientific">Acetobacterium malicum</name>
    <dbReference type="NCBI Taxonomy" id="52692"/>
    <lineage>
        <taxon>Bacteria</taxon>
        <taxon>Bacillati</taxon>
        <taxon>Bacillota</taxon>
        <taxon>Clostridia</taxon>
        <taxon>Eubacteriales</taxon>
        <taxon>Eubacteriaceae</taxon>
        <taxon>Acetobacterium</taxon>
    </lineage>
</organism>
<sequence length="72" mass="8358">MDFIKRIYNFQSESRDRKAGFEVESDRFIGLRYIIKGDSLVIVSGKNGAFAVDLKKGKLLAQEIMEMVEYYE</sequence>
<dbReference type="EMBL" id="WJBE01000031">
    <property type="protein sequence ID" value="MBC3901547.1"/>
    <property type="molecule type" value="Genomic_DNA"/>
</dbReference>
<comment type="caution">
    <text evidence="1">The sequence shown here is derived from an EMBL/GenBank/DDBJ whole genome shotgun (WGS) entry which is preliminary data.</text>
</comment>
<name>A0ABR6Z239_9FIRM</name>
<evidence type="ECO:0000313" key="1">
    <source>
        <dbReference type="EMBL" id="MBC3901547.1"/>
    </source>
</evidence>
<dbReference type="Proteomes" id="UP000622405">
    <property type="component" value="Unassembled WGS sequence"/>
</dbReference>
<reference evidence="1 2" key="1">
    <citation type="journal article" date="2020" name="mSystems">
        <title>Defining Genomic and Predicted Metabolic Features of the Acetobacterium Genus.</title>
        <authorList>
            <person name="Ross D.E."/>
            <person name="Marshall C.W."/>
            <person name="Gulliver D."/>
            <person name="May H.D."/>
            <person name="Norman R.S."/>
        </authorList>
    </citation>
    <scope>NUCLEOTIDE SEQUENCE [LARGE SCALE GENOMIC DNA]</scope>
    <source>
        <strain evidence="1 2">DSM 4132</strain>
    </source>
</reference>
<accession>A0ABR6Z239</accession>